<dbReference type="EMBL" id="LSFN01000035">
    <property type="protein sequence ID" value="OAB72527.1"/>
    <property type="molecule type" value="Genomic_DNA"/>
</dbReference>
<feature type="transmembrane region" description="Helical" evidence="2">
    <location>
        <begin position="764"/>
        <end position="785"/>
    </location>
</feature>
<keyword evidence="2" id="KW-0472">Membrane</keyword>
<feature type="transmembrane region" description="Helical" evidence="2">
    <location>
        <begin position="694"/>
        <end position="713"/>
    </location>
</feature>
<dbReference type="OrthoDB" id="2931061at2"/>
<dbReference type="Pfam" id="PF20013">
    <property type="entry name" value="GAP1-N2"/>
    <property type="match status" value="1"/>
</dbReference>
<dbReference type="Proteomes" id="UP000077134">
    <property type="component" value="Unassembled WGS sequence"/>
</dbReference>
<evidence type="ECO:0000259" key="3">
    <source>
        <dbReference type="Pfam" id="PF20013"/>
    </source>
</evidence>
<accession>A0A162RK07</accession>
<feature type="domain" description="GTPase-associated protein 1 middle" evidence="4">
    <location>
        <begin position="162"/>
        <end position="264"/>
    </location>
</feature>
<keyword evidence="2" id="KW-1133">Transmembrane helix</keyword>
<dbReference type="InterPro" id="IPR045402">
    <property type="entry name" value="GAP1-N2"/>
</dbReference>
<reference evidence="5 6" key="1">
    <citation type="submission" date="2016-02" db="EMBL/GenBank/DDBJ databases">
        <title>Paenibacillus sp. LPB0068, isolated from Crassostrea gigas.</title>
        <authorList>
            <person name="Shin S.-K."/>
            <person name="Yi H."/>
        </authorList>
    </citation>
    <scope>NUCLEOTIDE SEQUENCE [LARGE SCALE GENOMIC DNA]</scope>
    <source>
        <strain evidence="5 6">LPB0068</strain>
    </source>
</reference>
<comment type="caution">
    <text evidence="5">The sequence shown here is derived from an EMBL/GenBank/DDBJ whole genome shotgun (WGS) entry which is preliminary data.</text>
</comment>
<name>A0A162RK07_9BACL</name>
<gene>
    <name evidence="5" type="ORF">PNBC_16690</name>
</gene>
<dbReference type="AlphaFoldDB" id="A0A162RK07"/>
<feature type="region of interest" description="Disordered" evidence="1">
    <location>
        <begin position="880"/>
        <end position="999"/>
    </location>
</feature>
<dbReference type="RefSeq" id="WP_068660114.1">
    <property type="nucleotide sequence ID" value="NZ_CP017770.1"/>
</dbReference>
<sequence>MENSTPQPIQQQLYTRERRGIFRSTEGFDTIARSKGLDHSFIKKTLHPFCAYDAPAELSARGEKDTTLYPDALHLVHNDNDQTIIGRSTYQSADFTGLRSAFFTHNYIIPSERLDEIVNHYSAWLHADFIDNYDIEQGQDLPELSSLPVASPPIRTDVVALLNTLNIDERMFKQLLFAVMTSVTGKKKVYISLDVPAEQISTLAKQLLEVIYANIPYAFRKMLGFLTFSKEPQSKKGIHVMFVERGSLRPGDRNIEKDFTFDLVAKRVTNGENELIKQPYFDFAWHNLNRPERAEHFYSFAELMLSDMNHIRQTSVSSYNDLAVFFQIEEGNESLFINNKNMVLHGLLEYLSLPGAMTSKVRLNDIFLARFDQEFDLIKQGEVPDLGIVEAFRDYYGICGKHNEGKIVTYLMVAISHAASTKRKEAVASFYKVIESSPKLSKAFFDMVLSSGFEKSLFEPYILEKLHHAPKARDVMQLVGVWGKNHPIVTRNTYFVDQAKSQLSVKLRKESEPVTAVNALLKQQLKIEEDWEPQGPGHNAVAPDYTVMDQLAYVANLFLLTELDLDTLPREQLLKIDFLQEQSEVKQWASKFDTRIKSQVAVMLAAYAWFSHDQPDESVFDGLSPMELDRVQQLGRQWLQNQIVPAQFGRLALAFYQGGQAGVNYPGLINFIHRNVQDHEDIYSFFQWSATQQMFAAGRGLIPAYASAIIFYFKNMDRDAFKKKDVVKKYFTSVNPKLKAVYAKAELELSSPFMKFLRRNSRQLVKMCMVVGVVLIVLVGGFYGLKATGIFDKEKVVVNPTPPVVPPVDESISEDVVVYADQVEHTEDSEVKDAQLVFLFKNAGTCEAFDASNITLELADGTDPKILTNLEPDVKCEVVVESDSSETNGLEDTGVAAGKSDGASKDAETEKGDSATTNDEPGKVGEDGAVEGTETGTGTGTGTEAESEVNSSGAGIGTDVKSGTGSETEIGTEEGTDSGAVTGTDDATHSGEAGSGGQASMPIINIEEYKSSITVKLPEVTLENLVGSTVKVGIETFTVMKKPSM</sequence>
<protein>
    <recommendedName>
        <fullName evidence="7">Glycosyltransferase</fullName>
    </recommendedName>
</protein>
<dbReference type="KEGG" id="pcx:LPB68_10245"/>
<feature type="domain" description="GTPase-associated protein 1 N-terminal" evidence="3">
    <location>
        <begin position="9"/>
        <end position="146"/>
    </location>
</feature>
<evidence type="ECO:0000313" key="5">
    <source>
        <dbReference type="EMBL" id="OAB72527.1"/>
    </source>
</evidence>
<dbReference type="Pfam" id="PF20014">
    <property type="entry name" value="GAP1-M"/>
    <property type="match status" value="1"/>
</dbReference>
<proteinExistence type="predicted"/>
<evidence type="ECO:0000313" key="6">
    <source>
        <dbReference type="Proteomes" id="UP000077134"/>
    </source>
</evidence>
<evidence type="ECO:0008006" key="7">
    <source>
        <dbReference type="Google" id="ProtNLM"/>
    </source>
</evidence>
<evidence type="ECO:0000256" key="2">
    <source>
        <dbReference type="SAM" id="Phobius"/>
    </source>
</evidence>
<keyword evidence="2" id="KW-0812">Transmembrane</keyword>
<keyword evidence="6" id="KW-1185">Reference proteome</keyword>
<dbReference type="InterPro" id="IPR045401">
    <property type="entry name" value="GAP1-M"/>
</dbReference>
<dbReference type="STRING" id="1763538.LPB68_10245"/>
<feature type="compositionally biased region" description="Basic and acidic residues" evidence="1">
    <location>
        <begin position="902"/>
        <end position="913"/>
    </location>
</feature>
<evidence type="ECO:0000259" key="4">
    <source>
        <dbReference type="Pfam" id="PF20014"/>
    </source>
</evidence>
<evidence type="ECO:0000256" key="1">
    <source>
        <dbReference type="SAM" id="MobiDB-lite"/>
    </source>
</evidence>
<organism evidence="5 6">
    <name type="scientific">Paenibacillus crassostreae</name>
    <dbReference type="NCBI Taxonomy" id="1763538"/>
    <lineage>
        <taxon>Bacteria</taxon>
        <taxon>Bacillati</taxon>
        <taxon>Bacillota</taxon>
        <taxon>Bacilli</taxon>
        <taxon>Bacillales</taxon>
        <taxon>Paenibacillaceae</taxon>
        <taxon>Paenibacillus</taxon>
    </lineage>
</organism>